<feature type="transmembrane region" description="Helical" evidence="6">
    <location>
        <begin position="45"/>
        <end position="62"/>
    </location>
</feature>
<dbReference type="KEGG" id="njp:NEJAP_3697"/>
<sequence>MDMNLKPGKHTQATRHRVIRIFLIQAFLIAVMAVITLIYGVTQAYSVLLGGLLYLLPNAYFAKRLLFGRQKSSANRALAEMYIGQIWKMAISIVGFSAVFIMVRPLSPFSLFFAFILLQVSGWYLQMKANYRFLKL</sequence>
<organism evidence="7 8">
    <name type="scientific">Neptunomonas japonica JAMM 1380</name>
    <dbReference type="NCBI Taxonomy" id="1441457"/>
    <lineage>
        <taxon>Bacteria</taxon>
        <taxon>Pseudomonadati</taxon>
        <taxon>Pseudomonadota</taxon>
        <taxon>Gammaproteobacteria</taxon>
        <taxon>Oceanospirillales</taxon>
        <taxon>Oceanospirillaceae</taxon>
        <taxon>Neptunomonas</taxon>
    </lineage>
</organism>
<dbReference type="AlphaFoldDB" id="A0A7R6SY92"/>
<feature type="transmembrane region" description="Helical" evidence="6">
    <location>
        <begin position="109"/>
        <end position="125"/>
    </location>
</feature>
<evidence type="ECO:0000313" key="7">
    <source>
        <dbReference type="EMBL" id="BBB31635.1"/>
    </source>
</evidence>
<accession>A0A7R6SY92</accession>
<dbReference type="Pfam" id="PF03899">
    <property type="entry name" value="ATP-synt_I"/>
    <property type="match status" value="1"/>
</dbReference>
<evidence type="ECO:0000256" key="3">
    <source>
        <dbReference type="ARBA" id="ARBA00022692"/>
    </source>
</evidence>
<evidence type="ECO:0000313" key="8">
    <source>
        <dbReference type="Proteomes" id="UP000595332"/>
    </source>
</evidence>
<evidence type="ECO:0000256" key="5">
    <source>
        <dbReference type="ARBA" id="ARBA00023136"/>
    </source>
</evidence>
<name>A0A7R6SY92_9GAMM</name>
<comment type="subcellular location">
    <subcellularLocation>
        <location evidence="1">Cell membrane</location>
        <topology evidence="1">Multi-pass membrane protein</topology>
    </subcellularLocation>
</comment>
<keyword evidence="3 6" id="KW-0812">Transmembrane</keyword>
<evidence type="ECO:0000256" key="2">
    <source>
        <dbReference type="ARBA" id="ARBA00022475"/>
    </source>
</evidence>
<evidence type="ECO:0000256" key="1">
    <source>
        <dbReference type="ARBA" id="ARBA00004651"/>
    </source>
</evidence>
<dbReference type="Proteomes" id="UP000595332">
    <property type="component" value="Chromosome"/>
</dbReference>
<keyword evidence="5 6" id="KW-0472">Membrane</keyword>
<evidence type="ECO:0000256" key="4">
    <source>
        <dbReference type="ARBA" id="ARBA00022989"/>
    </source>
</evidence>
<keyword evidence="8" id="KW-1185">Reference proteome</keyword>
<gene>
    <name evidence="7" type="primary">atpI</name>
    <name evidence="7" type="ORF">NEJAP_3697</name>
</gene>
<feature type="transmembrane region" description="Helical" evidence="6">
    <location>
        <begin position="82"/>
        <end position="103"/>
    </location>
</feature>
<feature type="transmembrane region" description="Helical" evidence="6">
    <location>
        <begin position="21"/>
        <end position="39"/>
    </location>
</feature>
<dbReference type="InterPro" id="IPR005598">
    <property type="entry name" value="ATP_synth_I"/>
</dbReference>
<evidence type="ECO:0000256" key="6">
    <source>
        <dbReference type="SAM" id="Phobius"/>
    </source>
</evidence>
<keyword evidence="4 6" id="KW-1133">Transmembrane helix</keyword>
<dbReference type="EMBL" id="AP014546">
    <property type="protein sequence ID" value="BBB31635.1"/>
    <property type="molecule type" value="Genomic_DNA"/>
</dbReference>
<reference evidence="7 8" key="1">
    <citation type="journal article" date="2008" name="Int. J. Syst. Evol. Microbiol.">
        <title>Neptunomonas japonica sp. nov., an Osedax japonicus symbiont-like bacterium isolated from sediment adjacent to sperm whale carcasses off Kagoshima, Japan.</title>
        <authorList>
            <person name="Miyazaki M."/>
            <person name="Nogi Y."/>
            <person name="Fujiwara Y."/>
            <person name="Kawato M."/>
            <person name="Kubokawa K."/>
            <person name="Horikoshi K."/>
        </authorList>
    </citation>
    <scope>NUCLEOTIDE SEQUENCE [LARGE SCALE GENOMIC DNA]</scope>
    <source>
        <strain evidence="7 8">JAMM 1380</strain>
    </source>
</reference>
<keyword evidence="2" id="KW-1003">Cell membrane</keyword>
<proteinExistence type="predicted"/>
<protein>
    <submittedName>
        <fullName evidence="7">ATP synthase protein I</fullName>
    </submittedName>
</protein>
<dbReference type="GO" id="GO:0005886">
    <property type="term" value="C:plasma membrane"/>
    <property type="evidence" value="ECO:0007669"/>
    <property type="project" value="UniProtKB-SubCell"/>
</dbReference>